<organism evidence="1 2">
    <name type="scientific">Candidatus Caccovicinus merdipullorum</name>
    <dbReference type="NCBI Taxonomy" id="2840724"/>
    <lineage>
        <taxon>Bacteria</taxon>
        <taxon>Bacillati</taxon>
        <taxon>Bacillota</taxon>
        <taxon>Clostridia</taxon>
        <taxon>Eubacteriales</taxon>
        <taxon>Candidatus Caccovicinus</taxon>
    </lineage>
</organism>
<gene>
    <name evidence="1" type="ORF">IAB60_02820</name>
</gene>
<sequence>MTTDEKLQHFLDICMEDARDRGARVFDEYAQALDKTLEEHKASARHRARMQIQGESEKIQREINKELALEQINLKRIISRRHDELKDKLFAEVQDLLDSYMKTPQYLELLDSQVRHATEFAGTDPLIIYMDPADEDKRGALAQHYHANIKISDYSFGGGIRAVIPTRHILIDNSFGTKLAEAKRDFRFKTGGVTNG</sequence>
<dbReference type="SUPFAM" id="SSF160527">
    <property type="entry name" value="V-type ATPase subunit E-like"/>
    <property type="match status" value="1"/>
</dbReference>
<proteinExistence type="predicted"/>
<evidence type="ECO:0000313" key="2">
    <source>
        <dbReference type="Proteomes" id="UP000886860"/>
    </source>
</evidence>
<name>A0A9D1GH53_9FIRM</name>
<comment type="caution">
    <text evidence="1">The sequence shown here is derived from an EMBL/GenBank/DDBJ whole genome shotgun (WGS) entry which is preliminary data.</text>
</comment>
<accession>A0A9D1GH53</accession>
<reference evidence="1" key="1">
    <citation type="submission" date="2020-10" db="EMBL/GenBank/DDBJ databases">
        <authorList>
            <person name="Gilroy R."/>
        </authorList>
    </citation>
    <scope>NUCLEOTIDE SEQUENCE</scope>
    <source>
        <strain evidence="1">CHK123-3438</strain>
    </source>
</reference>
<evidence type="ECO:0000313" key="1">
    <source>
        <dbReference type="EMBL" id="HIT41027.1"/>
    </source>
</evidence>
<protein>
    <submittedName>
        <fullName evidence="1">V-type ATP synthase subunit E</fullName>
    </submittedName>
</protein>
<dbReference type="EMBL" id="DVKS01000048">
    <property type="protein sequence ID" value="HIT41027.1"/>
    <property type="molecule type" value="Genomic_DNA"/>
</dbReference>
<reference evidence="1" key="2">
    <citation type="journal article" date="2021" name="PeerJ">
        <title>Extensive microbial diversity within the chicken gut microbiome revealed by metagenomics and culture.</title>
        <authorList>
            <person name="Gilroy R."/>
            <person name="Ravi A."/>
            <person name="Getino M."/>
            <person name="Pursley I."/>
            <person name="Horton D.L."/>
            <person name="Alikhan N.F."/>
            <person name="Baker D."/>
            <person name="Gharbi K."/>
            <person name="Hall N."/>
            <person name="Watson M."/>
            <person name="Adriaenssens E.M."/>
            <person name="Foster-Nyarko E."/>
            <person name="Jarju S."/>
            <person name="Secka A."/>
            <person name="Antonio M."/>
            <person name="Oren A."/>
            <person name="Chaudhuri R.R."/>
            <person name="La Ragione R."/>
            <person name="Hildebrand F."/>
            <person name="Pallen M.J."/>
        </authorList>
    </citation>
    <scope>NUCLEOTIDE SEQUENCE</scope>
    <source>
        <strain evidence="1">CHK123-3438</strain>
    </source>
</reference>
<dbReference type="AlphaFoldDB" id="A0A9D1GH53"/>
<dbReference type="Proteomes" id="UP000886860">
    <property type="component" value="Unassembled WGS sequence"/>
</dbReference>